<accession>A0A0P1ENM9</accession>
<gene>
    <name evidence="1" type="ORF">SHM7688_01336</name>
</gene>
<organism evidence="1 2">
    <name type="scientific">Shimia marina</name>
    <dbReference type="NCBI Taxonomy" id="321267"/>
    <lineage>
        <taxon>Bacteria</taxon>
        <taxon>Pseudomonadati</taxon>
        <taxon>Pseudomonadota</taxon>
        <taxon>Alphaproteobacteria</taxon>
        <taxon>Rhodobacterales</taxon>
        <taxon>Roseobacteraceae</taxon>
    </lineage>
</organism>
<dbReference type="EMBL" id="CYPW01000009">
    <property type="protein sequence ID" value="CUH51897.1"/>
    <property type="molecule type" value="Genomic_DNA"/>
</dbReference>
<dbReference type="AlphaFoldDB" id="A0A0P1ENM9"/>
<keyword evidence="2" id="KW-1185">Reference proteome</keyword>
<evidence type="ECO:0000313" key="1">
    <source>
        <dbReference type="EMBL" id="CUH51897.1"/>
    </source>
</evidence>
<dbReference type="RefSeq" id="WP_144432509.1">
    <property type="nucleotide sequence ID" value="NZ_CYPW01000009.1"/>
</dbReference>
<proteinExistence type="predicted"/>
<name>A0A0P1ENM9_9RHOB</name>
<evidence type="ECO:0000313" key="2">
    <source>
        <dbReference type="Proteomes" id="UP000054823"/>
    </source>
</evidence>
<reference evidence="1 2" key="1">
    <citation type="submission" date="2015-09" db="EMBL/GenBank/DDBJ databases">
        <authorList>
            <consortium name="Swine Surveillance"/>
        </authorList>
    </citation>
    <scope>NUCLEOTIDE SEQUENCE [LARGE SCALE GENOMIC DNA]</scope>
    <source>
        <strain evidence="1 2">CECT 7688</strain>
    </source>
</reference>
<dbReference type="OrthoDB" id="7187509at2"/>
<evidence type="ECO:0008006" key="3">
    <source>
        <dbReference type="Google" id="ProtNLM"/>
    </source>
</evidence>
<dbReference type="Proteomes" id="UP000054823">
    <property type="component" value="Unassembled WGS sequence"/>
</dbReference>
<protein>
    <recommendedName>
        <fullName evidence="3">Lipoprotein</fullName>
    </recommendedName>
</protein>
<dbReference type="PROSITE" id="PS51257">
    <property type="entry name" value="PROKAR_LIPOPROTEIN"/>
    <property type="match status" value="1"/>
</dbReference>
<sequence length="245" mass="25519">MRVFTPLLLATVLCACVSKDKLTFATSTEIALSADPAIGQVNIGYDRTEAVVTPNSAETGAVPSVIASLNSNNNPFKPRVDQVFATGRSAELASGAENSPNNEQSETLEKASERDLLVFTTSSNIGLNTSFDGTQLPNIAFGYKRREAAVIPLDPQEMDVAATSSVFASLSVNGKASSVDNTQLTVRQFMATGKAAEGLAGSDCVKTGFKEQAASAATPIDIKATQAAADSDSDVFTQRIAACAN</sequence>